<evidence type="ECO:0000313" key="1">
    <source>
        <dbReference type="EMBL" id="SDZ96809.1"/>
    </source>
</evidence>
<dbReference type="EMBL" id="FNRI01000001">
    <property type="protein sequence ID" value="SDZ96809.1"/>
    <property type="molecule type" value="Genomic_DNA"/>
</dbReference>
<dbReference type="OrthoDB" id="1001452at2"/>
<proteinExistence type="predicted"/>
<evidence type="ECO:0000313" key="2">
    <source>
        <dbReference type="Proteomes" id="UP000183253"/>
    </source>
</evidence>
<dbReference type="AlphaFoldDB" id="A0A1H3XBU8"/>
<accession>A0A1H3XBU8</accession>
<dbReference type="Gene3D" id="3.30.40.10">
    <property type="entry name" value="Zinc/RING finger domain, C3HC4 (zinc finger)"/>
    <property type="match status" value="1"/>
</dbReference>
<sequence length="70" mass="8023">MGTAYKIRCKHCGAQFEHSTQPGFGLMPMCVGCGEYVETETAIRCPACRRRLNTTQEEFNEQVEVTYLWD</sequence>
<dbReference type="InterPro" id="IPR013083">
    <property type="entry name" value="Znf_RING/FYVE/PHD"/>
</dbReference>
<gene>
    <name evidence="1" type="ORF">SAMN05444145_101169</name>
</gene>
<dbReference type="STRING" id="1033731.SAMN05444145_101169"/>
<dbReference type="GeneID" id="78178564"/>
<dbReference type="Proteomes" id="UP000183253">
    <property type="component" value="Unassembled WGS sequence"/>
</dbReference>
<dbReference type="RefSeq" id="WP_010259265.1">
    <property type="nucleotide sequence ID" value="NZ_CAEG01000001.1"/>
</dbReference>
<protein>
    <submittedName>
        <fullName evidence="1">Uncharacterized protein</fullName>
    </submittedName>
</protein>
<keyword evidence="2" id="KW-1185">Reference proteome</keyword>
<reference evidence="1 2" key="1">
    <citation type="submission" date="2016-10" db="EMBL/GenBank/DDBJ databases">
        <authorList>
            <person name="de Groot N.N."/>
        </authorList>
    </citation>
    <scope>NUCLEOTIDE SEQUENCE [LARGE SCALE GENOMIC DNA]</scope>
    <source>
        <strain evidence="1 2">DSM 25383</strain>
    </source>
</reference>
<name>A0A1H3XBU8_9BACT</name>
<organism evidence="1 2">
    <name type="scientific">Alistipes timonensis JC136</name>
    <dbReference type="NCBI Taxonomy" id="1033731"/>
    <lineage>
        <taxon>Bacteria</taxon>
        <taxon>Pseudomonadati</taxon>
        <taxon>Bacteroidota</taxon>
        <taxon>Bacteroidia</taxon>
        <taxon>Bacteroidales</taxon>
        <taxon>Rikenellaceae</taxon>
        <taxon>Alistipes</taxon>
    </lineage>
</organism>